<dbReference type="GO" id="GO:0006935">
    <property type="term" value="P:chemotaxis"/>
    <property type="evidence" value="ECO:0007669"/>
    <property type="project" value="UniProtKB-KW"/>
</dbReference>
<keyword evidence="2" id="KW-1003">Cell membrane</keyword>
<dbReference type="AlphaFoldDB" id="A0A1S1NS23"/>
<keyword evidence="6 13" id="KW-0812">Transmembrane</keyword>
<feature type="compositionally biased region" description="Basic and acidic residues" evidence="12">
    <location>
        <begin position="516"/>
        <end position="527"/>
    </location>
</feature>
<feature type="region of interest" description="Disordered" evidence="12">
    <location>
        <begin position="318"/>
        <end position="344"/>
    </location>
</feature>
<keyword evidence="11" id="KW-0175">Coiled coil</keyword>
<evidence type="ECO:0000256" key="6">
    <source>
        <dbReference type="ARBA" id="ARBA00022692"/>
    </source>
</evidence>
<keyword evidence="5" id="KW-0997">Cell inner membrane</keyword>
<dbReference type="SUPFAM" id="SSF58104">
    <property type="entry name" value="Methyl-accepting chemotaxis protein (MCP) signaling domain"/>
    <property type="match status" value="1"/>
</dbReference>
<keyword evidence="4" id="KW-0145">Chemotaxis</keyword>
<name>A0A1S1NS23_9GAMM</name>
<evidence type="ECO:0000256" key="5">
    <source>
        <dbReference type="ARBA" id="ARBA00022519"/>
    </source>
</evidence>
<comment type="subcellular location">
    <subcellularLocation>
        <location evidence="1">Cell inner membrane</location>
        <topology evidence="1">Multi-pass membrane protein</topology>
    </subcellularLocation>
</comment>
<evidence type="ECO:0000256" key="13">
    <source>
        <dbReference type="SAM" id="Phobius"/>
    </source>
</evidence>
<dbReference type="STRING" id="657387.BH688_12425"/>
<dbReference type="Pfam" id="PF00672">
    <property type="entry name" value="HAMP"/>
    <property type="match status" value="1"/>
</dbReference>
<dbReference type="GO" id="GO:0004888">
    <property type="term" value="F:transmembrane signaling receptor activity"/>
    <property type="evidence" value="ECO:0007669"/>
    <property type="project" value="InterPro"/>
</dbReference>
<feature type="coiled-coil region" evidence="11">
    <location>
        <begin position="79"/>
        <end position="106"/>
    </location>
</feature>
<evidence type="ECO:0000256" key="3">
    <source>
        <dbReference type="ARBA" id="ARBA00022481"/>
    </source>
</evidence>
<feature type="transmembrane region" description="Helical" evidence="13">
    <location>
        <begin position="192"/>
        <end position="212"/>
    </location>
</feature>
<dbReference type="RefSeq" id="WP_070980033.1">
    <property type="nucleotide sequence ID" value="NZ_CP043420.1"/>
</dbReference>
<dbReference type="InterPro" id="IPR035440">
    <property type="entry name" value="4HB_MCP_dom_sf"/>
</dbReference>
<keyword evidence="3" id="KW-0488">Methylation</keyword>
<accession>A0A1S1NS23</accession>
<feature type="region of interest" description="Disordered" evidence="12">
    <location>
        <begin position="516"/>
        <end position="588"/>
    </location>
</feature>
<feature type="compositionally biased region" description="Low complexity" evidence="12">
    <location>
        <begin position="528"/>
        <end position="538"/>
    </location>
</feature>
<dbReference type="PROSITE" id="PS50111">
    <property type="entry name" value="CHEMOTAXIS_TRANSDUC_2"/>
    <property type="match status" value="1"/>
</dbReference>
<dbReference type="Gene3D" id="1.10.287.950">
    <property type="entry name" value="Methyl-accepting chemotaxis protein"/>
    <property type="match status" value="1"/>
</dbReference>
<dbReference type="GO" id="GO:0005886">
    <property type="term" value="C:plasma membrane"/>
    <property type="evidence" value="ECO:0007669"/>
    <property type="project" value="UniProtKB-SubCell"/>
</dbReference>
<evidence type="ECO:0000256" key="12">
    <source>
        <dbReference type="SAM" id="MobiDB-lite"/>
    </source>
</evidence>
<evidence type="ECO:0000256" key="8">
    <source>
        <dbReference type="ARBA" id="ARBA00023136"/>
    </source>
</evidence>
<dbReference type="PROSITE" id="PS50885">
    <property type="entry name" value="HAMP"/>
    <property type="match status" value="1"/>
</dbReference>
<keyword evidence="8 13" id="KW-0472">Membrane</keyword>
<dbReference type="EMBL" id="CP043420">
    <property type="protein sequence ID" value="QEL12534.1"/>
    <property type="molecule type" value="Genomic_DNA"/>
</dbReference>
<dbReference type="SUPFAM" id="SSF47170">
    <property type="entry name" value="Aspartate receptor, ligand-binding domain"/>
    <property type="match status" value="1"/>
</dbReference>
<dbReference type="PANTHER" id="PTHR43531">
    <property type="entry name" value="PROTEIN ICFG"/>
    <property type="match status" value="1"/>
</dbReference>
<keyword evidence="9" id="KW-0807">Transducer</keyword>
<dbReference type="InterPro" id="IPR051310">
    <property type="entry name" value="MCP_chemotaxis"/>
</dbReference>
<dbReference type="InterPro" id="IPR003122">
    <property type="entry name" value="Tar_rcpt_lig-bd"/>
</dbReference>
<evidence type="ECO:0000256" key="9">
    <source>
        <dbReference type="ARBA" id="ARBA00023224"/>
    </source>
</evidence>
<protein>
    <submittedName>
        <fullName evidence="14">HAMP domain-containing protein</fullName>
    </submittedName>
</protein>
<dbReference type="PANTHER" id="PTHR43531:SF14">
    <property type="entry name" value="METHYL-ACCEPTING CHEMOTAXIS PROTEIN I-RELATED"/>
    <property type="match status" value="1"/>
</dbReference>
<organism evidence="14 15">
    <name type="scientific">Kushneria phosphatilytica</name>
    <dbReference type="NCBI Taxonomy" id="657387"/>
    <lineage>
        <taxon>Bacteria</taxon>
        <taxon>Pseudomonadati</taxon>
        <taxon>Pseudomonadota</taxon>
        <taxon>Gammaproteobacteria</taxon>
        <taxon>Oceanospirillales</taxon>
        <taxon>Halomonadaceae</taxon>
        <taxon>Kushneria</taxon>
    </lineage>
</organism>
<dbReference type="OrthoDB" id="2489132at2"/>
<evidence type="ECO:0000256" key="1">
    <source>
        <dbReference type="ARBA" id="ARBA00004429"/>
    </source>
</evidence>
<sequence length="588" mass="64118">MKNLSIKWSLTLALGVLVVMVGIISALGFYSNNQSTQDLNELAEINVRQTSLLNRAQVNTLRARVLFSKYAELKWEGQSETATAIRQRAQQALDKAQQRFNAFQQIPLGRDSRRAPYVQKIEAAYQALVTETLQPLLNNDQLTAVELQRQQQRLDELAETFDGEVREFIHYTEQRGQQLMAANADLNQTLRISAISLLVLALIAAVMVRIAIMRMVVNPLQETVQHFDRIASGDLTARIEDRGRNEIGQLFAALRNMQGKLRELVMSLRHSSESVFSGSNEIASGSQDLSSRTEQQAASLEQTASSMEQMAATVRHNMDSAAEADQLSQQASRKAEEGGREVDQTVTTMREVAESSKQIHSIIEVIDGIAFQTNLLALNASVEAARAGEQGRGFAVVAGEVRSLAGRSADSAKEIRALIEETTQRIASGAEQSERSGRVIGEAVESIQRVTALMNEIASATREQNSGIEQINGAVTQMDSVTQQNAALVEQTSAAASSLKEQAEQLASLITTFRVDERDSEQSDRRTTAAVAPVTPAASTGSAVSPAPSGVKTETPTAKVESEEKPAPSARKASPARHEVAEEEWTEF</sequence>
<keyword evidence="7 13" id="KW-1133">Transmembrane helix</keyword>
<proteinExistence type="inferred from homology"/>
<gene>
    <name evidence="14" type="ORF">FY550_16225</name>
</gene>
<feature type="compositionally biased region" description="Basic and acidic residues" evidence="12">
    <location>
        <begin position="333"/>
        <end position="343"/>
    </location>
</feature>
<dbReference type="SMART" id="SM00304">
    <property type="entry name" value="HAMP"/>
    <property type="match status" value="1"/>
</dbReference>
<dbReference type="Gene3D" id="1.20.120.30">
    <property type="entry name" value="Aspartate receptor, ligand-binding domain"/>
    <property type="match status" value="1"/>
</dbReference>
<evidence type="ECO:0000256" key="4">
    <source>
        <dbReference type="ARBA" id="ARBA00022500"/>
    </source>
</evidence>
<dbReference type="CDD" id="cd11386">
    <property type="entry name" value="MCP_signal"/>
    <property type="match status" value="1"/>
</dbReference>
<dbReference type="GO" id="GO:0007165">
    <property type="term" value="P:signal transduction"/>
    <property type="evidence" value="ECO:0007669"/>
    <property type="project" value="UniProtKB-KW"/>
</dbReference>
<dbReference type="SMART" id="SM00283">
    <property type="entry name" value="MA"/>
    <property type="match status" value="1"/>
</dbReference>
<dbReference type="InterPro" id="IPR003660">
    <property type="entry name" value="HAMP_dom"/>
</dbReference>
<evidence type="ECO:0000313" key="14">
    <source>
        <dbReference type="EMBL" id="QEL12534.1"/>
    </source>
</evidence>
<dbReference type="KEGG" id="kuy:FY550_16225"/>
<dbReference type="FunFam" id="1.10.287.950:FF:000001">
    <property type="entry name" value="Methyl-accepting chemotaxis sensory transducer"/>
    <property type="match status" value="1"/>
</dbReference>
<dbReference type="Pfam" id="PF02203">
    <property type="entry name" value="TarH"/>
    <property type="match status" value="1"/>
</dbReference>
<evidence type="ECO:0000256" key="10">
    <source>
        <dbReference type="ARBA" id="ARBA00029447"/>
    </source>
</evidence>
<reference evidence="14 15" key="1">
    <citation type="submission" date="2019-08" db="EMBL/GenBank/DDBJ databases">
        <title>Complete genome sequence of Kushneria sp. YCWA18, a halophilic phosphate-solubilizing bacterium isolated from Daqiao saltern in China.</title>
        <authorList>
            <person name="Du G.-X."/>
            <person name="Qu L.-Y."/>
        </authorList>
    </citation>
    <scope>NUCLEOTIDE SEQUENCE [LARGE SCALE GENOMIC DNA]</scope>
    <source>
        <strain evidence="14 15">YCWA18</strain>
    </source>
</reference>
<evidence type="ECO:0000256" key="7">
    <source>
        <dbReference type="ARBA" id="ARBA00022989"/>
    </source>
</evidence>
<dbReference type="InterPro" id="IPR004089">
    <property type="entry name" value="MCPsignal_dom"/>
</dbReference>
<dbReference type="Proteomes" id="UP000322553">
    <property type="component" value="Chromosome"/>
</dbReference>
<feature type="region of interest" description="Disordered" evidence="12">
    <location>
        <begin position="279"/>
        <end position="306"/>
    </location>
</feature>
<dbReference type="InterPro" id="IPR004090">
    <property type="entry name" value="Chemotax_Me-accpt_rcpt"/>
</dbReference>
<comment type="similarity">
    <text evidence="10">Belongs to the methyl-accepting chemotaxis (MCP) protein family.</text>
</comment>
<dbReference type="CDD" id="cd06225">
    <property type="entry name" value="HAMP"/>
    <property type="match status" value="1"/>
</dbReference>
<dbReference type="PRINTS" id="PR00260">
    <property type="entry name" value="CHEMTRNSDUCR"/>
</dbReference>
<evidence type="ECO:0000256" key="2">
    <source>
        <dbReference type="ARBA" id="ARBA00022475"/>
    </source>
</evidence>
<evidence type="ECO:0000256" key="11">
    <source>
        <dbReference type="SAM" id="Coils"/>
    </source>
</evidence>
<evidence type="ECO:0000313" key="15">
    <source>
        <dbReference type="Proteomes" id="UP000322553"/>
    </source>
</evidence>
<dbReference type="Pfam" id="PF00015">
    <property type="entry name" value="MCPsignal"/>
    <property type="match status" value="1"/>
</dbReference>
<keyword evidence="15" id="KW-1185">Reference proteome</keyword>